<proteinExistence type="predicted"/>
<feature type="signal peptide" evidence="1">
    <location>
        <begin position="1"/>
        <end position="33"/>
    </location>
</feature>
<evidence type="ECO:0000256" key="1">
    <source>
        <dbReference type="SAM" id="SignalP"/>
    </source>
</evidence>
<name>A0A699YJL3_HAELA</name>
<gene>
    <name evidence="2" type="ORF">HaLaN_03009</name>
</gene>
<reference evidence="2 3" key="1">
    <citation type="submission" date="2020-02" db="EMBL/GenBank/DDBJ databases">
        <title>Draft genome sequence of Haematococcus lacustris strain NIES-144.</title>
        <authorList>
            <person name="Morimoto D."/>
            <person name="Nakagawa S."/>
            <person name="Yoshida T."/>
            <person name="Sawayama S."/>
        </authorList>
    </citation>
    <scope>NUCLEOTIDE SEQUENCE [LARGE SCALE GENOMIC DNA]</scope>
    <source>
        <strain evidence="2 3">NIES-144</strain>
    </source>
</reference>
<keyword evidence="1" id="KW-0732">Signal</keyword>
<dbReference type="Proteomes" id="UP000485058">
    <property type="component" value="Unassembled WGS sequence"/>
</dbReference>
<dbReference type="EMBL" id="BLLF01000137">
    <property type="protein sequence ID" value="GFH08098.1"/>
    <property type="molecule type" value="Genomic_DNA"/>
</dbReference>
<organism evidence="2 3">
    <name type="scientific">Haematococcus lacustris</name>
    <name type="common">Green alga</name>
    <name type="synonym">Haematococcus pluvialis</name>
    <dbReference type="NCBI Taxonomy" id="44745"/>
    <lineage>
        <taxon>Eukaryota</taxon>
        <taxon>Viridiplantae</taxon>
        <taxon>Chlorophyta</taxon>
        <taxon>core chlorophytes</taxon>
        <taxon>Chlorophyceae</taxon>
        <taxon>CS clade</taxon>
        <taxon>Chlamydomonadales</taxon>
        <taxon>Haematococcaceae</taxon>
        <taxon>Haematococcus</taxon>
    </lineage>
</organism>
<feature type="chain" id="PRO_5025500913" evidence="1">
    <location>
        <begin position="34"/>
        <end position="218"/>
    </location>
</feature>
<dbReference type="AlphaFoldDB" id="A0A699YJL3"/>
<evidence type="ECO:0000313" key="3">
    <source>
        <dbReference type="Proteomes" id="UP000485058"/>
    </source>
</evidence>
<evidence type="ECO:0000313" key="2">
    <source>
        <dbReference type="EMBL" id="GFH08098.1"/>
    </source>
</evidence>
<accession>A0A699YJL3</accession>
<keyword evidence="3" id="KW-1185">Reference proteome</keyword>
<comment type="caution">
    <text evidence="2">The sequence shown here is derived from an EMBL/GenBank/DDBJ whole genome shotgun (WGS) entry which is preliminary data.</text>
</comment>
<protein>
    <submittedName>
        <fullName evidence="2">Uncharacterized protein</fullName>
    </submittedName>
</protein>
<sequence length="218" mass="23373">MALTLLSVGCGLPTVPCKVCWALWPFILQGVVAVHNSVSYKEPDTLPTVHSVPVWSQARCSLAAEGCAPRLALLGAEHPAGRVLLQPHYTAALGGQPNRHEQPTASQRQELSTAGYWVHDYHLFLLLCKPASSRLPLDNRQQTSAHLASYTPSRRQLPHPALLAAQPPDPPHCQASIDAATASAAKPPTQCPYGVLLQHARHPAETPGAQRDSTPGKP</sequence>